<proteinExistence type="predicted"/>
<accession>A0A5J4LB01</accession>
<feature type="region of interest" description="Disordered" evidence="1">
    <location>
        <begin position="47"/>
        <end position="83"/>
    </location>
</feature>
<comment type="caution">
    <text evidence="2">The sequence shown here is derived from an EMBL/GenBank/DDBJ whole genome shotgun (WGS) entry which is preliminary data.</text>
</comment>
<protein>
    <submittedName>
        <fullName evidence="2">Uncharacterized protein</fullName>
    </submittedName>
</protein>
<dbReference type="AlphaFoldDB" id="A0A5J4LB01"/>
<reference evidence="2 3" key="1">
    <citation type="submission" date="2019-10" db="EMBL/GenBank/DDBJ databases">
        <title>Whole genome shotgun sequence of Streptomyces angustmyceticus NBRC 3934.</title>
        <authorList>
            <person name="Hosoyama A."/>
            <person name="Ichikawa N."/>
            <person name="Kimura A."/>
            <person name="Kitahashi Y."/>
            <person name="Komaki H."/>
            <person name="Uohara A."/>
        </authorList>
    </citation>
    <scope>NUCLEOTIDE SEQUENCE [LARGE SCALE GENOMIC DNA]</scope>
    <source>
        <strain evidence="2 3">NBRC 3934</strain>
    </source>
</reference>
<name>A0A5J4LB01_9ACTN</name>
<organism evidence="2 3">
    <name type="scientific">Streptomyces angustmyceticus</name>
    <dbReference type="NCBI Taxonomy" id="285578"/>
    <lineage>
        <taxon>Bacteria</taxon>
        <taxon>Bacillati</taxon>
        <taxon>Actinomycetota</taxon>
        <taxon>Actinomycetes</taxon>
        <taxon>Kitasatosporales</taxon>
        <taxon>Streptomycetaceae</taxon>
        <taxon>Streptomyces</taxon>
    </lineage>
</organism>
<evidence type="ECO:0000313" key="2">
    <source>
        <dbReference type="EMBL" id="GES29021.1"/>
    </source>
</evidence>
<keyword evidence="3" id="KW-1185">Reference proteome</keyword>
<evidence type="ECO:0000313" key="3">
    <source>
        <dbReference type="Proteomes" id="UP000325598"/>
    </source>
</evidence>
<dbReference type="Proteomes" id="UP000325598">
    <property type="component" value="Unassembled WGS sequence"/>
</dbReference>
<gene>
    <name evidence="2" type="ORF">San01_15080</name>
</gene>
<evidence type="ECO:0000256" key="1">
    <source>
        <dbReference type="SAM" id="MobiDB-lite"/>
    </source>
</evidence>
<sequence>MVKVALQATAASAIAMIFRTVSSPAGKLGFPREARIGFARSFPIVHAHPGEISPGGPTGTHPRHQGNPSATAPARVHNRPGPS</sequence>
<dbReference type="EMBL" id="BLAG01000005">
    <property type="protein sequence ID" value="GES29021.1"/>
    <property type="molecule type" value="Genomic_DNA"/>
</dbReference>